<name>A0A1A8U050_NOTFU</name>
<accession>A0A1A8U050</accession>
<dbReference type="EMBL" id="HAEJ01000300">
    <property type="protein sequence ID" value="SBS40757.1"/>
    <property type="molecule type" value="Transcribed_RNA"/>
</dbReference>
<protein>
    <submittedName>
        <fullName evidence="1">Uncharacterized protein</fullName>
    </submittedName>
</protein>
<reference evidence="1" key="2">
    <citation type="submission" date="2016-06" db="EMBL/GenBank/DDBJ databases">
        <title>The genome of a short-lived fish provides insights into sex chromosome evolution and the genetic control of aging.</title>
        <authorList>
            <person name="Reichwald K."/>
            <person name="Felder M."/>
            <person name="Petzold A."/>
            <person name="Koch P."/>
            <person name="Groth M."/>
            <person name="Platzer M."/>
        </authorList>
    </citation>
    <scope>NUCLEOTIDE SEQUENCE</scope>
    <source>
        <tissue evidence="1">Brain</tissue>
    </source>
</reference>
<evidence type="ECO:0000313" key="1">
    <source>
        <dbReference type="EMBL" id="SBS40757.1"/>
    </source>
</evidence>
<reference evidence="1" key="1">
    <citation type="submission" date="2016-05" db="EMBL/GenBank/DDBJ databases">
        <authorList>
            <person name="Lavstsen T."/>
            <person name="Jespersen J.S."/>
        </authorList>
    </citation>
    <scope>NUCLEOTIDE SEQUENCE</scope>
    <source>
        <tissue evidence="1">Brain</tissue>
    </source>
</reference>
<proteinExistence type="predicted"/>
<dbReference type="AlphaFoldDB" id="A0A1A8U050"/>
<sequence length="55" mass="6462">MRRRGSRLPLPAIALSNVRSLRNKSDELSTLLKYDQDYKQTSFYCFTETWLSAYA</sequence>
<feature type="non-terminal residue" evidence="1">
    <location>
        <position position="55"/>
    </location>
</feature>
<organism evidence="1">
    <name type="scientific">Nothobranchius furzeri</name>
    <name type="common">Turquoise killifish</name>
    <dbReference type="NCBI Taxonomy" id="105023"/>
    <lineage>
        <taxon>Eukaryota</taxon>
        <taxon>Metazoa</taxon>
        <taxon>Chordata</taxon>
        <taxon>Craniata</taxon>
        <taxon>Vertebrata</taxon>
        <taxon>Euteleostomi</taxon>
        <taxon>Actinopterygii</taxon>
        <taxon>Neopterygii</taxon>
        <taxon>Teleostei</taxon>
        <taxon>Neoteleostei</taxon>
        <taxon>Acanthomorphata</taxon>
        <taxon>Ovalentaria</taxon>
        <taxon>Atherinomorphae</taxon>
        <taxon>Cyprinodontiformes</taxon>
        <taxon>Nothobranchiidae</taxon>
        <taxon>Nothobranchius</taxon>
    </lineage>
</organism>
<gene>
    <name evidence="1" type="primary">CR392001.1</name>
</gene>